<dbReference type="EMBL" id="JAGFNK010000034">
    <property type="protein sequence ID" value="KAI9510780.1"/>
    <property type="molecule type" value="Genomic_DNA"/>
</dbReference>
<keyword evidence="2" id="KW-1185">Reference proteome</keyword>
<reference evidence="1" key="1">
    <citation type="submission" date="2021-03" db="EMBL/GenBank/DDBJ databases">
        <title>Evolutionary priming and transition to the ectomycorrhizal habit in an iconic lineage of mushroom-forming fungi: is preadaptation a requirement?</title>
        <authorList>
            <consortium name="DOE Joint Genome Institute"/>
            <person name="Looney B.P."/>
            <person name="Miyauchi S."/>
            <person name="Morin E."/>
            <person name="Drula E."/>
            <person name="Courty P.E."/>
            <person name="Chicoki N."/>
            <person name="Fauchery L."/>
            <person name="Kohler A."/>
            <person name="Kuo A."/>
            <person name="LaButti K."/>
            <person name="Pangilinan J."/>
            <person name="Lipzen A."/>
            <person name="Riley R."/>
            <person name="Andreopoulos W."/>
            <person name="He G."/>
            <person name="Johnson J."/>
            <person name="Barry K.W."/>
            <person name="Grigoriev I.V."/>
            <person name="Nagy L."/>
            <person name="Hibbett D."/>
            <person name="Henrissat B."/>
            <person name="Matheny P.B."/>
            <person name="Labbe J."/>
            <person name="Martin A.F."/>
        </authorList>
    </citation>
    <scope>NUCLEOTIDE SEQUENCE</scope>
    <source>
        <strain evidence="1">BPL698</strain>
    </source>
</reference>
<gene>
    <name evidence="1" type="ORF">F5148DRAFT_1176416</name>
</gene>
<name>A0ACC0UHI4_9AGAM</name>
<accession>A0ACC0UHI4</accession>
<evidence type="ECO:0000313" key="1">
    <source>
        <dbReference type="EMBL" id="KAI9510780.1"/>
    </source>
</evidence>
<organism evidence="1 2">
    <name type="scientific">Russula earlei</name>
    <dbReference type="NCBI Taxonomy" id="71964"/>
    <lineage>
        <taxon>Eukaryota</taxon>
        <taxon>Fungi</taxon>
        <taxon>Dikarya</taxon>
        <taxon>Basidiomycota</taxon>
        <taxon>Agaricomycotina</taxon>
        <taxon>Agaricomycetes</taxon>
        <taxon>Russulales</taxon>
        <taxon>Russulaceae</taxon>
        <taxon>Russula</taxon>
    </lineage>
</organism>
<evidence type="ECO:0000313" key="2">
    <source>
        <dbReference type="Proteomes" id="UP001207468"/>
    </source>
</evidence>
<protein>
    <submittedName>
        <fullName evidence="1">S-adenosyl-L-methionine-dependent methyltransferase</fullName>
    </submittedName>
</protein>
<sequence>MSTGSMNPQRQRRPTAWEVSFPDESSEGDNDEQDKGAEQEHERREDDLPALNSKRKTYGNRDDRPAKRHNRESPLPHREVGDKQEDDRHESLYYTPRQDEFHESAPDIAFLLGESDGPLPLTPANTEEDKPIRLLHDWAVFDARPSKAKGGALALALISLHGLDDILDSVDVGCAPEAAGSASPYFENEEDAGQEDDGDYDDDDDGAEEEEGTPVSMRLRLGALLRYTIDYTKRDDPIYLETTVAWYILGAPAPEYRALFVPFFRAHRIAQILVCALIRDQRTSLDAFLAELQLTDWTVMDDINNRLPDMRDIQDAIPAILAALDTLDDHRARTLRSTPILRLILASPDSGGRNVSTSTLTSYSSGLRHHPRIPARRLPLRVFTGVSNPDTAVLRPENQQPTHVTPRVAALATGLFREQLVVLGRKLPAPRLWRGAGTAISKKERVILVRALAMALCAEGTQNIEAPVSWRLHPRRPFMYRVALCDVRGLIPKAVFEVGDVVLVPIGEDDTKRGHKPVSLPEIPDATPQDARLVDYFWFGRVVHINGEDERVHVQWFDHASNTFLDDIADPRELFLTPLCDTLPLTTLCGTVSVADLSGVTTVKDDFDGYFFRFLYDKKDASFTDLPPPVDAHAAPDPPQNCSICARCEEEDIRAHGRIVRMAGAVTGVAIRGATFHVGDFALLRAEQGPARIVQIIGLYSGDPVWAKVQLLGRVSDLVNLLPDDELRDERHLFFTDEIEDVPLDDVLVQCYVLHRDLIFDADLWAALGAEYFYYRYRFKRSFPASWDEREPLEESAGFGCETCAYALQARVAEAMSFGEEARKQKLRAFDVFAGAGAMSLGMENATGGMKTTHAVEISPSAAQTLRLNSPNTVVYNQCVNVLLRYAVKSYRGILEEDDIPNDILNKTRLPPPPRPGDIDVITAGFPCQPHSQLNMFQKANDVKTNLILNLLSWVDFLQPRYCIFENVRGFLSYNLNAIQVDKHRTGGGISMGGLKFLVHAMLAMNYQVRFCLLQAAHYGTPQTRVRFFLFGARHGYPLLVAPQPTHDFPRTHRLEVRFPNGDIAQAVHAEAGTAPFKFVTIDDAISDLPRFDWMNPNLRRLPAQKENEACQRAVHIPVFLCDQEKPYVGIRGAAKYQHAPRTTFQVWCRKDGTKDLQHVTRTLKPATVERVVNIPLTARADYRSLEKEHWQWQFSDPASAIARKGFRPGLYGRLDRNYVFQTTVTNVEPTAKQSRVLNPYCHRMVTVRELARSQGFPDSFVFQSIGDNVVTMHRQIGNAVPWPVAAAIGRELREARLKKWRSDRQRQDAMVVD</sequence>
<comment type="caution">
    <text evidence="1">The sequence shown here is derived from an EMBL/GenBank/DDBJ whole genome shotgun (WGS) entry which is preliminary data.</text>
</comment>
<keyword evidence="1" id="KW-0808">Transferase</keyword>
<proteinExistence type="predicted"/>
<keyword evidence="1" id="KW-0489">Methyltransferase</keyword>
<dbReference type="Proteomes" id="UP001207468">
    <property type="component" value="Unassembled WGS sequence"/>
</dbReference>